<evidence type="ECO:0000313" key="9">
    <source>
        <dbReference type="Proteomes" id="UP000663879"/>
    </source>
</evidence>
<feature type="domain" description="HAT C-terminal dimerisation" evidence="7">
    <location>
        <begin position="270"/>
        <end position="331"/>
    </location>
</feature>
<dbReference type="GO" id="GO:0005634">
    <property type="term" value="C:nucleus"/>
    <property type="evidence" value="ECO:0007669"/>
    <property type="project" value="UniProtKB-SubCell"/>
</dbReference>
<dbReference type="InterPro" id="IPR052035">
    <property type="entry name" value="ZnF_BED_domain_contain"/>
</dbReference>
<dbReference type="GO" id="GO:0046983">
    <property type="term" value="F:protein dimerization activity"/>
    <property type="evidence" value="ECO:0007669"/>
    <property type="project" value="InterPro"/>
</dbReference>
<evidence type="ECO:0000256" key="2">
    <source>
        <dbReference type="ARBA" id="ARBA00022723"/>
    </source>
</evidence>
<dbReference type="Pfam" id="PF05699">
    <property type="entry name" value="Dimer_Tnp_hAT"/>
    <property type="match status" value="1"/>
</dbReference>
<evidence type="ECO:0000256" key="3">
    <source>
        <dbReference type="ARBA" id="ARBA00022771"/>
    </source>
</evidence>
<sequence>DSETEPDEIDQVFQSENHQSTSEQLYETDEEEVECQDSQDEKEDEEICDELEDDFLENYNDDVIDEINKILSKVRDMVKLIRKSNIIGSVVMEKIDEAVYSKRLNKKYRFILDFHVRWNSTFLMIDRFLKLKDIVKQLTASCNRVIHFCLNFNKFFLILLNHFYYGVFLDPITNNYLTEDEKNDIERDFSKIFKEIPRRNSLRTQSNPEKESEIRNQAPIVETVDSGIKNVLKNLESICGYQKIGTKELDTNGKKVLTIREEISKFNLLVKENNFEIEEFWKKNISIMPKLASLVIKYLIIPGSSVASESAFSIANFIQRKERSSLSSKNLRYSILLREKEKIKTINL</sequence>
<keyword evidence="3" id="KW-0863">Zinc-finger</keyword>
<dbReference type="EMBL" id="CAJNOC010009515">
    <property type="protein sequence ID" value="CAF1129913.1"/>
    <property type="molecule type" value="Genomic_DNA"/>
</dbReference>
<evidence type="ECO:0000313" key="8">
    <source>
        <dbReference type="EMBL" id="CAF1129913.1"/>
    </source>
</evidence>
<feature type="compositionally biased region" description="Polar residues" evidence="6">
    <location>
        <begin position="12"/>
        <end position="25"/>
    </location>
</feature>
<dbReference type="InterPro" id="IPR012337">
    <property type="entry name" value="RNaseH-like_sf"/>
</dbReference>
<reference evidence="8" key="1">
    <citation type="submission" date="2021-02" db="EMBL/GenBank/DDBJ databases">
        <authorList>
            <person name="Nowell W R."/>
        </authorList>
    </citation>
    <scope>NUCLEOTIDE SEQUENCE</scope>
    <source>
        <strain evidence="8">Ploen Becks lab</strain>
    </source>
</reference>
<feature type="compositionally biased region" description="Acidic residues" evidence="6">
    <location>
        <begin position="1"/>
        <end position="10"/>
    </location>
</feature>
<proteinExistence type="predicted"/>
<protein>
    <recommendedName>
        <fullName evidence="7">HAT C-terminal dimerisation domain-containing protein</fullName>
    </recommendedName>
</protein>
<evidence type="ECO:0000256" key="1">
    <source>
        <dbReference type="ARBA" id="ARBA00004123"/>
    </source>
</evidence>
<gene>
    <name evidence="8" type="ORF">OXX778_LOCUS22425</name>
</gene>
<dbReference type="Proteomes" id="UP000663879">
    <property type="component" value="Unassembled WGS sequence"/>
</dbReference>
<evidence type="ECO:0000256" key="6">
    <source>
        <dbReference type="SAM" id="MobiDB-lite"/>
    </source>
</evidence>
<comment type="caution">
    <text evidence="8">The sequence shown here is derived from an EMBL/GenBank/DDBJ whole genome shotgun (WGS) entry which is preliminary data.</text>
</comment>
<evidence type="ECO:0000259" key="7">
    <source>
        <dbReference type="Pfam" id="PF05699"/>
    </source>
</evidence>
<dbReference type="SUPFAM" id="SSF53098">
    <property type="entry name" value="Ribonuclease H-like"/>
    <property type="match status" value="1"/>
</dbReference>
<dbReference type="PANTHER" id="PTHR46481">
    <property type="entry name" value="ZINC FINGER BED DOMAIN-CONTAINING PROTEIN 4"/>
    <property type="match status" value="1"/>
</dbReference>
<dbReference type="OrthoDB" id="10058885at2759"/>
<keyword evidence="9" id="KW-1185">Reference proteome</keyword>
<organism evidence="8 9">
    <name type="scientific">Brachionus calyciflorus</name>
    <dbReference type="NCBI Taxonomy" id="104777"/>
    <lineage>
        <taxon>Eukaryota</taxon>
        <taxon>Metazoa</taxon>
        <taxon>Spiralia</taxon>
        <taxon>Gnathifera</taxon>
        <taxon>Rotifera</taxon>
        <taxon>Eurotatoria</taxon>
        <taxon>Monogononta</taxon>
        <taxon>Pseudotrocha</taxon>
        <taxon>Ploima</taxon>
        <taxon>Brachionidae</taxon>
        <taxon>Brachionus</taxon>
    </lineage>
</organism>
<dbReference type="GO" id="GO:0008270">
    <property type="term" value="F:zinc ion binding"/>
    <property type="evidence" value="ECO:0007669"/>
    <property type="project" value="UniProtKB-KW"/>
</dbReference>
<feature type="compositionally biased region" description="Acidic residues" evidence="6">
    <location>
        <begin position="26"/>
        <end position="44"/>
    </location>
</feature>
<evidence type="ECO:0000256" key="5">
    <source>
        <dbReference type="ARBA" id="ARBA00023242"/>
    </source>
</evidence>
<keyword evidence="5" id="KW-0539">Nucleus</keyword>
<keyword evidence="4" id="KW-0862">Zinc</keyword>
<keyword evidence="2" id="KW-0479">Metal-binding</keyword>
<name>A0A814R8T5_9BILA</name>
<evidence type="ECO:0000256" key="4">
    <source>
        <dbReference type="ARBA" id="ARBA00022833"/>
    </source>
</evidence>
<feature type="non-terminal residue" evidence="8">
    <location>
        <position position="1"/>
    </location>
</feature>
<dbReference type="InterPro" id="IPR008906">
    <property type="entry name" value="HATC_C_dom"/>
</dbReference>
<feature type="region of interest" description="Disordered" evidence="6">
    <location>
        <begin position="1"/>
        <end position="44"/>
    </location>
</feature>
<accession>A0A814R8T5</accession>
<dbReference type="PANTHER" id="PTHR46481:SF10">
    <property type="entry name" value="ZINC FINGER BED DOMAIN-CONTAINING PROTEIN 39"/>
    <property type="match status" value="1"/>
</dbReference>
<comment type="subcellular location">
    <subcellularLocation>
        <location evidence="1">Nucleus</location>
    </subcellularLocation>
</comment>
<dbReference type="AlphaFoldDB" id="A0A814R8T5"/>